<keyword evidence="3" id="KW-1185">Reference proteome</keyword>
<feature type="compositionally biased region" description="Polar residues" evidence="1">
    <location>
        <begin position="189"/>
        <end position="198"/>
    </location>
</feature>
<dbReference type="Proteomes" id="UP000566819">
    <property type="component" value="Unassembled WGS sequence"/>
</dbReference>
<gene>
    <name evidence="2" type="ORF">G7Y89_g3435</name>
</gene>
<organism evidence="2 3">
    <name type="scientific">Cudoniella acicularis</name>
    <dbReference type="NCBI Taxonomy" id="354080"/>
    <lineage>
        <taxon>Eukaryota</taxon>
        <taxon>Fungi</taxon>
        <taxon>Dikarya</taxon>
        <taxon>Ascomycota</taxon>
        <taxon>Pezizomycotina</taxon>
        <taxon>Leotiomycetes</taxon>
        <taxon>Helotiales</taxon>
        <taxon>Tricladiaceae</taxon>
        <taxon>Cudoniella</taxon>
    </lineage>
</organism>
<reference evidence="2 3" key="1">
    <citation type="submission" date="2020-03" db="EMBL/GenBank/DDBJ databases">
        <title>Draft Genome Sequence of Cudoniella acicularis.</title>
        <authorList>
            <person name="Buettner E."/>
            <person name="Kellner H."/>
        </authorList>
    </citation>
    <scope>NUCLEOTIDE SEQUENCE [LARGE SCALE GENOMIC DNA]</scope>
    <source>
        <strain evidence="2 3">DSM 108380</strain>
    </source>
</reference>
<feature type="compositionally biased region" description="Polar residues" evidence="1">
    <location>
        <begin position="469"/>
        <end position="484"/>
    </location>
</feature>
<feature type="compositionally biased region" description="Basic and acidic residues" evidence="1">
    <location>
        <begin position="1430"/>
        <end position="1467"/>
    </location>
</feature>
<feature type="compositionally biased region" description="Basic and acidic residues" evidence="1">
    <location>
        <begin position="1294"/>
        <end position="1304"/>
    </location>
</feature>
<feature type="region of interest" description="Disordered" evidence="1">
    <location>
        <begin position="754"/>
        <end position="854"/>
    </location>
</feature>
<feature type="compositionally biased region" description="Pro residues" evidence="1">
    <location>
        <begin position="321"/>
        <end position="344"/>
    </location>
</feature>
<feature type="compositionally biased region" description="Polar residues" evidence="1">
    <location>
        <begin position="724"/>
        <end position="741"/>
    </location>
</feature>
<evidence type="ECO:0000256" key="1">
    <source>
        <dbReference type="SAM" id="MobiDB-lite"/>
    </source>
</evidence>
<feature type="compositionally biased region" description="Low complexity" evidence="1">
    <location>
        <begin position="73"/>
        <end position="85"/>
    </location>
</feature>
<feature type="compositionally biased region" description="Polar residues" evidence="1">
    <location>
        <begin position="243"/>
        <end position="253"/>
    </location>
</feature>
<protein>
    <submittedName>
        <fullName evidence="2">Uncharacterized protein</fullName>
    </submittedName>
</protein>
<feature type="compositionally biased region" description="Low complexity" evidence="1">
    <location>
        <begin position="428"/>
        <end position="438"/>
    </location>
</feature>
<feature type="compositionally biased region" description="Polar residues" evidence="1">
    <location>
        <begin position="1182"/>
        <end position="1213"/>
    </location>
</feature>
<feature type="compositionally biased region" description="Basic and acidic residues" evidence="1">
    <location>
        <begin position="1155"/>
        <end position="1170"/>
    </location>
</feature>
<feature type="compositionally biased region" description="Polar residues" evidence="1">
    <location>
        <begin position="1083"/>
        <end position="1099"/>
    </location>
</feature>
<feature type="region of interest" description="Disordered" evidence="1">
    <location>
        <begin position="274"/>
        <end position="567"/>
    </location>
</feature>
<feature type="compositionally biased region" description="Low complexity" evidence="1">
    <location>
        <begin position="38"/>
        <end position="54"/>
    </location>
</feature>
<evidence type="ECO:0000313" key="3">
    <source>
        <dbReference type="Proteomes" id="UP000566819"/>
    </source>
</evidence>
<feature type="compositionally biased region" description="Polar residues" evidence="1">
    <location>
        <begin position="1232"/>
        <end position="1267"/>
    </location>
</feature>
<feature type="compositionally biased region" description="Low complexity" evidence="1">
    <location>
        <begin position="1130"/>
        <end position="1146"/>
    </location>
</feature>
<feature type="compositionally biased region" description="Polar residues" evidence="1">
    <location>
        <begin position="207"/>
        <end position="233"/>
    </location>
</feature>
<feature type="compositionally biased region" description="Low complexity" evidence="1">
    <location>
        <begin position="819"/>
        <end position="834"/>
    </location>
</feature>
<feature type="region of interest" description="Disordered" evidence="1">
    <location>
        <begin position="930"/>
        <end position="969"/>
    </location>
</feature>
<accession>A0A8H4RRC9</accession>
<feature type="compositionally biased region" description="Polar residues" evidence="1">
    <location>
        <begin position="502"/>
        <end position="517"/>
    </location>
</feature>
<feature type="region of interest" description="Disordered" evidence="1">
    <location>
        <begin position="994"/>
        <end position="1527"/>
    </location>
</feature>
<dbReference type="EMBL" id="JAAMPI010000168">
    <property type="protein sequence ID" value="KAF4634669.1"/>
    <property type="molecule type" value="Genomic_DNA"/>
</dbReference>
<feature type="region of interest" description="Disordered" evidence="1">
    <location>
        <begin position="708"/>
        <end position="741"/>
    </location>
</feature>
<feature type="region of interest" description="Disordered" evidence="1">
    <location>
        <begin position="1"/>
        <end position="26"/>
    </location>
</feature>
<dbReference type="OrthoDB" id="5423926at2759"/>
<feature type="compositionally biased region" description="Polar residues" evidence="1">
    <location>
        <begin position="1276"/>
        <end position="1286"/>
    </location>
</feature>
<feature type="compositionally biased region" description="Polar residues" evidence="1">
    <location>
        <begin position="1373"/>
        <end position="1407"/>
    </location>
</feature>
<feature type="compositionally biased region" description="Polar residues" evidence="1">
    <location>
        <begin position="1313"/>
        <end position="1326"/>
    </location>
</feature>
<feature type="compositionally biased region" description="Basic and acidic residues" evidence="1">
    <location>
        <begin position="994"/>
        <end position="1007"/>
    </location>
</feature>
<feature type="region of interest" description="Disordered" evidence="1">
    <location>
        <begin position="38"/>
        <end position="253"/>
    </location>
</feature>
<feature type="compositionally biased region" description="Polar residues" evidence="1">
    <location>
        <begin position="935"/>
        <end position="945"/>
    </location>
</feature>
<comment type="caution">
    <text evidence="2">The sequence shown here is derived from an EMBL/GenBank/DDBJ whole genome shotgun (WGS) entry which is preliminary data.</text>
</comment>
<feature type="compositionally biased region" description="Polar residues" evidence="1">
    <location>
        <begin position="363"/>
        <end position="373"/>
    </location>
</feature>
<feature type="region of interest" description="Disordered" evidence="1">
    <location>
        <begin position="598"/>
        <end position="676"/>
    </location>
</feature>
<evidence type="ECO:0000313" key="2">
    <source>
        <dbReference type="EMBL" id="KAF4634669.1"/>
    </source>
</evidence>
<feature type="compositionally biased region" description="Basic residues" evidence="1">
    <location>
        <begin position="346"/>
        <end position="355"/>
    </location>
</feature>
<feature type="compositionally biased region" description="Polar residues" evidence="1">
    <location>
        <begin position="598"/>
        <end position="607"/>
    </location>
</feature>
<feature type="compositionally biased region" description="Acidic residues" evidence="1">
    <location>
        <begin position="1336"/>
        <end position="1348"/>
    </location>
</feature>
<proteinExistence type="predicted"/>
<feature type="region of interest" description="Disordered" evidence="1">
    <location>
        <begin position="876"/>
        <end position="897"/>
    </location>
</feature>
<name>A0A8H4RRC9_9HELO</name>
<sequence>MFGNRRRRAPSNPPLNGSISSPSAATAAAQAFLKDRASNASLSSAAAAAALRSRPVTPTSVADVQTKRTIRRAASTSSAGSAASTQGPPGSQLERRGSIGSMSERTFRDPSPARQSSAVPSAPDAPPVPAIPKDIQPSIPPKSHRRATSLEAPAARVASPPPNMASGRGSSLGPVGIAQNTRRAGHRTPSLSTVQELTGTDRPASRGSVNFSLPTSSRPTSPIAQRRLTSPSPQRAKPPVIVSPTNQNLVYDPNTRSFLPQAEILAIEQKLQDAANTPVKRKKRIAPKQATGTHLADGTVGGRPKGTAIDAMEAASNQEPPAEPPAPVPESIPEPTPVTIPPTAAPKRKKKKKKVVISDSDSDQASYIPNSSDNDSDIVARPTQPVTFNTRAGALLAKKPSIVREDREREEEEDQYALSMEPLLRLDTSPATARTTSPTPLPWSGVGRGHGRGQASASAAFAEGRQHTRSASQPAPALQDSSLIENGASPAARASVREGRVQSLSPARTTHFATATDNLVVKHQPPPRSISPRKSALKHASMSRGYSPSSDEAGTVANGPANGELSEELIVPRKKANRVSFDETNVVVGQAATPVTTDSPIVQSPQTKRPWYSIGKGKKKDTSVLDENDDEVMKPRPALPSFGSVRKNQAPKEIQERPLVKPPAPEDQVLSIPSPPLFTTPTGEVIEYPLGQSNDHVVGAIISQDAASRNAANISKSREPLPPQVTSVEGNGYVSDSSSENSVDFALSTIVTQPMESKEPITMESASENLGMLSKPAAEQETGHNDNQANGDVPKISVPQATPTLENMDSRKEWLDMPGSWRSSNSDSGSQNQDDVPQPIVEHHASEPTPAGIGIAEPTLESAQSSLPVLDDIAAENSRSHPTSPVIIEESENSDTDSIYSDAAEDLSDLEGDGFMSLDAVVESPVVPISAPGLTISTPPESPTTKAIKERAYRNSQLSRKSSEPELDEGWQKAQEYWKGLTAEKRHQLELEARAEAEEDSHAEVEVKQVPTPEKKKRVLKPALKPTPQRQSPVNNERTYMITPGTKAGSEGQVSLRLSMRAEPPNSMPETHMRKSMRGPRATRTSLRNSMESGETRGTLQKKHRPMSLPTSELRPDPAAVEDLVRKLSAANAQAAPVAAKQTTTTLAPKLRRRGSGDSDSSFKRERSRPSSDIPSFRRSMRSSAGESVGGRQQSPITSSRFSLRSLSPTGSSARRPFSGSGASPKALAQTHMRNSMRNSSGSIPTLRGNRSGSPGKSSLRLSSFGRSTPKRPKTKSASTRSSRFNDSSDEEDSRPAFRSRFDSSDEDEPLPSKSTMPASMRSNSVRRIPRREGLEDGDSSDLPDSDDEKPASLRKRGQNGTINKKSLRISGITDQGHTSNQGSALASGTLQRSGSGRGTISPTTANGPGIRPNQLHRGSFMSILRRKKPDPSSKVRKSDAESPARRDTPLERSKSDLADLKTERPSTPKLQKRHPNGTWPLPAPASPPQVVGGEDERPFTADTGDGVVGGESAAPNGVERPDLGNRRFTATGLSAVDIKTNGTGKAKKKKKFGTLRRMFRLDD</sequence>
<feature type="compositionally biased region" description="Polar residues" evidence="1">
    <location>
        <begin position="1028"/>
        <end position="1038"/>
    </location>
</feature>